<keyword evidence="2" id="KW-0732">Signal</keyword>
<feature type="region of interest" description="Disordered" evidence="1">
    <location>
        <begin position="641"/>
        <end position="796"/>
    </location>
</feature>
<dbReference type="STRING" id="240176.D6RKX4"/>
<proteinExistence type="predicted"/>
<feature type="compositionally biased region" description="Polar residues" evidence="1">
    <location>
        <begin position="719"/>
        <end position="749"/>
    </location>
</feature>
<dbReference type="GeneID" id="9379811"/>
<feature type="region of interest" description="Disordered" evidence="1">
    <location>
        <begin position="124"/>
        <end position="197"/>
    </location>
</feature>
<accession>D6RKX4</accession>
<feature type="compositionally biased region" description="Basic residues" evidence="1">
    <location>
        <begin position="170"/>
        <end position="180"/>
    </location>
</feature>
<feature type="compositionally biased region" description="Polar residues" evidence="1">
    <location>
        <begin position="781"/>
        <end position="791"/>
    </location>
</feature>
<name>D6RKX4_COPC7</name>
<dbReference type="RefSeq" id="XP_002911866.1">
    <property type="nucleotide sequence ID" value="XM_002911820.1"/>
</dbReference>
<protein>
    <submittedName>
        <fullName evidence="3">Uncharacterized protein</fullName>
    </submittedName>
</protein>
<dbReference type="OrthoDB" id="3364707at2759"/>
<dbReference type="KEGG" id="cci:CC1G_13906"/>
<dbReference type="AlphaFoldDB" id="D6RKX4"/>
<dbReference type="VEuPathDB" id="FungiDB:CC1G_13906"/>
<feature type="chain" id="PRO_5003087439" evidence="2">
    <location>
        <begin position="20"/>
        <end position="1052"/>
    </location>
</feature>
<feature type="region of interest" description="Disordered" evidence="1">
    <location>
        <begin position="307"/>
        <end position="336"/>
    </location>
</feature>
<evidence type="ECO:0000256" key="2">
    <source>
        <dbReference type="SAM" id="SignalP"/>
    </source>
</evidence>
<evidence type="ECO:0000313" key="4">
    <source>
        <dbReference type="Proteomes" id="UP000001861"/>
    </source>
</evidence>
<comment type="caution">
    <text evidence="3">The sequence shown here is derived from an EMBL/GenBank/DDBJ whole genome shotgun (WGS) entry which is preliminary data.</text>
</comment>
<feature type="region of interest" description="Disordered" evidence="1">
    <location>
        <begin position="883"/>
        <end position="1012"/>
    </location>
</feature>
<dbReference type="EMBL" id="AACS02000002">
    <property type="protein sequence ID" value="EFI28372.1"/>
    <property type="molecule type" value="Genomic_DNA"/>
</dbReference>
<feature type="compositionally biased region" description="Polar residues" evidence="1">
    <location>
        <begin position="471"/>
        <end position="483"/>
    </location>
</feature>
<dbReference type="InParanoid" id="D6RKX4"/>
<feature type="compositionally biased region" description="Low complexity" evidence="1">
    <location>
        <begin position="401"/>
        <end position="416"/>
    </location>
</feature>
<feature type="region of interest" description="Disordered" evidence="1">
    <location>
        <begin position="42"/>
        <end position="94"/>
    </location>
</feature>
<evidence type="ECO:0000313" key="3">
    <source>
        <dbReference type="EMBL" id="EFI28372.1"/>
    </source>
</evidence>
<feature type="region of interest" description="Disordered" evidence="1">
    <location>
        <begin position="209"/>
        <end position="237"/>
    </location>
</feature>
<feature type="compositionally biased region" description="Polar residues" evidence="1">
    <location>
        <begin position="127"/>
        <end position="143"/>
    </location>
</feature>
<sequence>MTSAVVFGLSSFPLIGVSTLPVHEYDLYDDDNEMDNVQLQQLRRRPSESQQSLSPAVENETTRPNRSPLTRAKPELPKPIHDIRDELNSPGSDSHNTLQFASIKGNHELTLDLDYDAIGALSYHQAPPQQRGNSKASRLLGTTSDDEFVRPRHVNGFWSGEESSGEGGRLKKKSRARRSSGLRLKQSGTPSPLASRWWGDQGYSSCEDINKFSPTKSRHTDPSSPVSAVIPNLERQPPRVHALDALAPNHSSIKRSRSALVVPSASSPQSCSSLSFGTPFGPVHSVFPSPIDDTSSPTSIQPLISARTSSKTGHALASLSSRPSRPGERGSKDKRRRTALLWVKEHAGLMSTKLSPDSAPTSPRADSFVPKSQIIASPQHGASKSEGGNSRKTVLGMDPKLNSSLPSALSQSSSLSNGYPPLPSAGHSPSFVGLERFGVPCRSDPGHDTHEDMGGFKRSMDTYYCSQGHGSLENTDNSPSYHSLKTAPDYMDIPPHPRHGTNNNAGGINSRGPSKSEKGLFSLSGLKRSVSKRKLGSGWLEEKKPRNRLRGKSISETASTNNRKSHESAASRPRIHSGGNKTRHRRSYSLTMERPVFDENGRPMASRSFAADGFEQDVAGASVYPKDDPSSRKIWKLVKKMGSSTAVRDDKPNDDIPPVPSIPPLPSKVNNSEGLPWLASSPRGPADVDDLDSSSTTPSKPTSSSHLKSSTTVSVDSIPRTTTPASSEHYSSKSALYQTHSRRSPSSSLVEKKTPLPPLPQSSKVRRMMASPIDRGHLSDSGYNPQGTRAATGTRMADTRRFTAVEEGDLALQSPSLAFPSLPTPPRRPKPMVSTVPDDDDLNPNRSLFKPDDLVDKDDFDNFDAASIPEFTVDNAINTFKPRTVPRDTIRPSGDGLLLPEATPPPPVIPMASKSGSLPPPPRPARNSRRPSALPIPPVANDHPCNMPDELKSHKSNKNSGKTKVDDYDSYGPRPLTSSFGPSPLLMTFRESQPRLPSPHEGSTPDLPPTKLLTEEEKAAKWDALLERSAMAASGTLHLTLRGDDLVATNDL</sequence>
<feature type="compositionally biased region" description="Pro residues" evidence="1">
    <location>
        <begin position="655"/>
        <end position="666"/>
    </location>
</feature>
<dbReference type="Proteomes" id="UP000001861">
    <property type="component" value="Unassembled WGS sequence"/>
</dbReference>
<evidence type="ECO:0000256" key="1">
    <source>
        <dbReference type="SAM" id="MobiDB-lite"/>
    </source>
</evidence>
<feature type="compositionally biased region" description="Polar residues" evidence="1">
    <location>
        <begin position="500"/>
        <end position="513"/>
    </location>
</feature>
<feature type="region of interest" description="Disordered" evidence="1">
    <location>
        <begin position="374"/>
        <end position="422"/>
    </location>
</feature>
<feature type="region of interest" description="Disordered" evidence="1">
    <location>
        <begin position="814"/>
        <end position="850"/>
    </location>
</feature>
<dbReference type="HOGENOM" id="CLU_290700_0_0_1"/>
<feature type="region of interest" description="Disordered" evidence="1">
    <location>
        <begin position="471"/>
        <end position="525"/>
    </location>
</feature>
<organism evidence="3 4">
    <name type="scientific">Coprinopsis cinerea (strain Okayama-7 / 130 / ATCC MYA-4618 / FGSC 9003)</name>
    <name type="common">Inky cap fungus</name>
    <name type="synonym">Hormographiella aspergillata</name>
    <dbReference type="NCBI Taxonomy" id="240176"/>
    <lineage>
        <taxon>Eukaryota</taxon>
        <taxon>Fungi</taxon>
        <taxon>Dikarya</taxon>
        <taxon>Basidiomycota</taxon>
        <taxon>Agaricomycotina</taxon>
        <taxon>Agaricomycetes</taxon>
        <taxon>Agaricomycetidae</taxon>
        <taxon>Agaricales</taxon>
        <taxon>Agaricineae</taxon>
        <taxon>Psathyrellaceae</taxon>
        <taxon>Coprinopsis</taxon>
    </lineage>
</organism>
<gene>
    <name evidence="3" type="ORF">CC1G_13906</name>
</gene>
<feature type="compositionally biased region" description="Low complexity" evidence="1">
    <location>
        <begin position="693"/>
        <end position="714"/>
    </location>
</feature>
<feature type="compositionally biased region" description="Basic and acidic residues" evidence="1">
    <location>
        <begin position="72"/>
        <end position="87"/>
    </location>
</feature>
<dbReference type="OMA" id="KPTINCH"/>
<keyword evidence="4" id="KW-1185">Reference proteome</keyword>
<feature type="region of interest" description="Disordered" evidence="1">
    <location>
        <begin position="537"/>
        <end position="604"/>
    </location>
</feature>
<reference evidence="3 4" key="1">
    <citation type="journal article" date="2010" name="Proc. Natl. Acad. Sci. U.S.A.">
        <title>Insights into evolution of multicellular fungi from the assembled chromosomes of the mushroom Coprinopsis cinerea (Coprinus cinereus).</title>
        <authorList>
            <person name="Stajich J.E."/>
            <person name="Wilke S.K."/>
            <person name="Ahren D."/>
            <person name="Au C.H."/>
            <person name="Birren B.W."/>
            <person name="Borodovsky M."/>
            <person name="Burns C."/>
            <person name="Canback B."/>
            <person name="Casselton L.A."/>
            <person name="Cheng C.K."/>
            <person name="Deng J."/>
            <person name="Dietrich F.S."/>
            <person name="Fargo D.C."/>
            <person name="Farman M.L."/>
            <person name="Gathman A.C."/>
            <person name="Goldberg J."/>
            <person name="Guigo R."/>
            <person name="Hoegger P.J."/>
            <person name="Hooker J.B."/>
            <person name="Huggins A."/>
            <person name="James T.Y."/>
            <person name="Kamada T."/>
            <person name="Kilaru S."/>
            <person name="Kodira C."/>
            <person name="Kues U."/>
            <person name="Kupfer D."/>
            <person name="Kwan H.S."/>
            <person name="Lomsadze A."/>
            <person name="Li W."/>
            <person name="Lilly W.W."/>
            <person name="Ma L.J."/>
            <person name="Mackey A.J."/>
            <person name="Manning G."/>
            <person name="Martin F."/>
            <person name="Muraguchi H."/>
            <person name="Natvig D.O."/>
            <person name="Palmerini H."/>
            <person name="Ramesh M.A."/>
            <person name="Rehmeyer C.J."/>
            <person name="Roe B.A."/>
            <person name="Shenoy N."/>
            <person name="Stanke M."/>
            <person name="Ter-Hovhannisyan V."/>
            <person name="Tunlid A."/>
            <person name="Velagapudi R."/>
            <person name="Vision T.J."/>
            <person name="Zeng Q."/>
            <person name="Zolan M.E."/>
            <person name="Pukkila P.J."/>
        </authorList>
    </citation>
    <scope>NUCLEOTIDE SEQUENCE [LARGE SCALE GENOMIC DNA]</scope>
    <source>
        <strain evidence="4">Okayama-7 / 130 / ATCC MYA-4618 / FGSC 9003</strain>
    </source>
</reference>
<feature type="signal peptide" evidence="2">
    <location>
        <begin position="1"/>
        <end position="19"/>
    </location>
</feature>
<feature type="compositionally biased region" description="Polar residues" evidence="1">
    <location>
        <begin position="374"/>
        <end position="392"/>
    </location>
</feature>